<dbReference type="Proteomes" id="UP000604046">
    <property type="component" value="Unassembled WGS sequence"/>
</dbReference>
<dbReference type="OrthoDB" id="6357136at2759"/>
<organism evidence="1 2">
    <name type="scientific">Symbiodinium natans</name>
    <dbReference type="NCBI Taxonomy" id="878477"/>
    <lineage>
        <taxon>Eukaryota</taxon>
        <taxon>Sar</taxon>
        <taxon>Alveolata</taxon>
        <taxon>Dinophyceae</taxon>
        <taxon>Suessiales</taxon>
        <taxon>Symbiodiniaceae</taxon>
        <taxon>Symbiodinium</taxon>
    </lineage>
</organism>
<protein>
    <submittedName>
        <fullName evidence="1">MSH2 protein</fullName>
    </submittedName>
</protein>
<sequence length="214" mass="23428">MSRCDKCMEFFPKTCMTSYYGSPPSWPPDPARYLDKEIYQLRIRHSVFPFLACASELGARHREGSRGQRGAHARVKGLGLGAWWVDPVQESLMYAVYETILQEGSNLQGIDVLDFSFFPTALPASVIAAGAARGIEVIATQSGFAEPAGGCLLVAMYAWDGNAYPGNEWWAESGSQRYLGMTDDSAAASCSLITSLQHPGINGERLCYEVASFY</sequence>
<gene>
    <name evidence="1" type="primary">MSH2</name>
    <name evidence="1" type="ORF">SNAT2548_LOCUS23340</name>
</gene>
<accession>A0A812RBS6</accession>
<dbReference type="EMBL" id="CAJNDS010002318">
    <property type="protein sequence ID" value="CAE7429344.1"/>
    <property type="molecule type" value="Genomic_DNA"/>
</dbReference>
<proteinExistence type="predicted"/>
<dbReference type="AlphaFoldDB" id="A0A812RBS6"/>
<keyword evidence="2" id="KW-1185">Reference proteome</keyword>
<dbReference type="Pfam" id="PF16062">
    <property type="entry name" value="MavL-like"/>
    <property type="match status" value="1"/>
</dbReference>
<evidence type="ECO:0000313" key="1">
    <source>
        <dbReference type="EMBL" id="CAE7429344.1"/>
    </source>
</evidence>
<comment type="caution">
    <text evidence="1">The sequence shown here is derived from an EMBL/GenBank/DDBJ whole genome shotgun (WGS) entry which is preliminary data.</text>
</comment>
<name>A0A812RBS6_9DINO</name>
<reference evidence="1" key="1">
    <citation type="submission" date="2021-02" db="EMBL/GenBank/DDBJ databases">
        <authorList>
            <person name="Dougan E. K."/>
            <person name="Rhodes N."/>
            <person name="Thang M."/>
            <person name="Chan C."/>
        </authorList>
    </citation>
    <scope>NUCLEOTIDE SEQUENCE</scope>
</reference>
<dbReference type="InterPro" id="IPR032063">
    <property type="entry name" value="MavL-like"/>
</dbReference>
<evidence type="ECO:0000313" key="2">
    <source>
        <dbReference type="Proteomes" id="UP000604046"/>
    </source>
</evidence>